<sequence>MDGIQHLEGFDANQNTVAFFNSSGLVAGKNQWTLMFESQRDVRLFFAGDKMNLMPSFK</sequence>
<name>R1GX91_9GAMM</name>
<evidence type="ECO:0000313" key="1">
    <source>
        <dbReference type="EMBL" id="EOD80803.1"/>
    </source>
</evidence>
<accession>R1GX91</accession>
<dbReference type="AlphaFoldDB" id="R1GX91"/>
<keyword evidence="2" id="KW-1185">Reference proteome</keyword>
<reference evidence="1 2" key="1">
    <citation type="journal article" date="2014" name="PLoS ONE">
        <title>Grimontia indica AK16(T), sp. nov., Isolated from a Seawater Sample Reports the Presence of Pathogenic Genes Similar to Vibrio Genus.</title>
        <authorList>
            <person name="Singh A."/>
            <person name="Vaidya B."/>
            <person name="Khatri I."/>
            <person name="Srinivas T.N."/>
            <person name="Subramanian S."/>
            <person name="Korpole S."/>
            <person name="Pinnaka A.K."/>
        </authorList>
    </citation>
    <scope>NUCLEOTIDE SEQUENCE [LARGE SCALE GENOMIC DNA]</scope>
    <source>
        <strain evidence="1 2">AK16</strain>
    </source>
</reference>
<organism evidence="1 2">
    <name type="scientific">Grimontia indica</name>
    <dbReference type="NCBI Taxonomy" id="1056512"/>
    <lineage>
        <taxon>Bacteria</taxon>
        <taxon>Pseudomonadati</taxon>
        <taxon>Pseudomonadota</taxon>
        <taxon>Gammaproteobacteria</taxon>
        <taxon>Vibrionales</taxon>
        <taxon>Vibrionaceae</taxon>
        <taxon>Grimontia</taxon>
    </lineage>
</organism>
<dbReference type="Proteomes" id="UP000011223">
    <property type="component" value="Unassembled WGS sequence"/>
</dbReference>
<protein>
    <submittedName>
        <fullName evidence="1">Uncharacterized protein</fullName>
    </submittedName>
</protein>
<evidence type="ECO:0000313" key="2">
    <source>
        <dbReference type="Proteomes" id="UP000011223"/>
    </source>
</evidence>
<proteinExistence type="predicted"/>
<comment type="caution">
    <text evidence="1">The sequence shown here is derived from an EMBL/GenBank/DDBJ whole genome shotgun (WGS) entry which is preliminary data.</text>
</comment>
<gene>
    <name evidence="1" type="ORF">D515_00220</name>
</gene>
<dbReference type="EMBL" id="ANFM02000010">
    <property type="protein sequence ID" value="EOD80803.1"/>
    <property type="molecule type" value="Genomic_DNA"/>
</dbReference>